<dbReference type="Gene3D" id="3.30.390.150">
    <property type="match status" value="1"/>
</dbReference>
<keyword evidence="14" id="KW-1185">Reference proteome</keyword>
<keyword evidence="4" id="KW-0964">Secreted</keyword>
<reference evidence="13" key="2">
    <citation type="submission" date="2025-09" db="UniProtKB">
        <authorList>
            <consortium name="Ensembl"/>
        </authorList>
    </citation>
    <scope>IDENTIFICATION</scope>
</reference>
<dbReference type="InterPro" id="IPR001729">
    <property type="entry name" value="SP-C"/>
</dbReference>
<accession>A0A7M4E3Y8</accession>
<dbReference type="Proteomes" id="UP000594220">
    <property type="component" value="Unplaced"/>
</dbReference>
<comment type="function">
    <text evidence="1">Pulmonary surfactant associated proteins promote alveolar stability by lowering the surface tension at the air-liquid interface in the peripheral air spaces.</text>
</comment>
<name>A0A7M4E3Y8_CROPO</name>
<proteinExistence type="predicted"/>
<dbReference type="PROSITE" id="PS50869">
    <property type="entry name" value="BRICHOS"/>
    <property type="match status" value="1"/>
</dbReference>
<dbReference type="GO" id="GO:0007585">
    <property type="term" value="P:respiratory gaseous exchange by respiratory system"/>
    <property type="evidence" value="ECO:0007669"/>
    <property type="project" value="UniProtKB-KW"/>
</dbReference>
<keyword evidence="5" id="KW-0305">Gaseous exchange</keyword>
<organism evidence="13 14">
    <name type="scientific">Crocodylus porosus</name>
    <name type="common">Saltwater crocodile</name>
    <name type="synonym">Estuarine crocodile</name>
    <dbReference type="NCBI Taxonomy" id="8502"/>
    <lineage>
        <taxon>Eukaryota</taxon>
        <taxon>Metazoa</taxon>
        <taxon>Chordata</taxon>
        <taxon>Craniata</taxon>
        <taxon>Vertebrata</taxon>
        <taxon>Euteleostomi</taxon>
        <taxon>Archelosauria</taxon>
        <taxon>Archosauria</taxon>
        <taxon>Crocodylia</taxon>
        <taxon>Longirostres</taxon>
        <taxon>Crocodylidae</taxon>
        <taxon>Crocodylus</taxon>
    </lineage>
</organism>
<keyword evidence="8" id="KW-0449">Lipoprotein</keyword>
<evidence type="ECO:0000256" key="7">
    <source>
        <dbReference type="ARBA" id="ARBA00023157"/>
    </source>
</evidence>
<evidence type="ECO:0000313" key="13">
    <source>
        <dbReference type="Ensembl" id="ENSCPRP00005004061.1"/>
    </source>
</evidence>
<evidence type="ECO:0000256" key="9">
    <source>
        <dbReference type="ARBA" id="ARBA00044778"/>
    </source>
</evidence>
<sequence length="217" mass="22773">MGCGAGCPSCTTCCSACPGREGCCQLGCGCCLRYLCCLPRLLCSLPKLIGHSLHLKRILIIVVIIVVVVLVIVGALLLGLHITQERSEAVSHGGGTQSPGACSTQGQLLSCANATSHPGSLVHIQSGTCMKLLIGYRSWLGQACYVTRMDKDNIQGVDAITKAFQYHQVSTRLDSCSLGQAGHGGAMALMPSAIQADRSTLGTTINILCSHLPIYWA</sequence>
<dbReference type="GO" id="GO:0005615">
    <property type="term" value="C:extracellular space"/>
    <property type="evidence" value="ECO:0007669"/>
    <property type="project" value="TreeGrafter"/>
</dbReference>
<keyword evidence="6" id="KW-0564">Palmitate</keyword>
<evidence type="ECO:0000256" key="1">
    <source>
        <dbReference type="ARBA" id="ARBA00002263"/>
    </source>
</evidence>
<feature type="domain" description="BRICHOS" evidence="12">
    <location>
        <begin position="117"/>
        <end position="217"/>
    </location>
</feature>
<keyword evidence="11" id="KW-0472">Membrane</keyword>
<evidence type="ECO:0000256" key="11">
    <source>
        <dbReference type="SAM" id="Phobius"/>
    </source>
</evidence>
<dbReference type="SMART" id="SM00019">
    <property type="entry name" value="SF_P"/>
    <property type="match status" value="1"/>
</dbReference>
<keyword evidence="11" id="KW-0812">Transmembrane</keyword>
<dbReference type="Pfam" id="PF04089">
    <property type="entry name" value="BRICHOS"/>
    <property type="match status" value="1"/>
</dbReference>
<feature type="transmembrane region" description="Helical" evidence="11">
    <location>
        <begin position="58"/>
        <end position="82"/>
    </location>
</feature>
<evidence type="ECO:0000256" key="8">
    <source>
        <dbReference type="ARBA" id="ARBA00023288"/>
    </source>
</evidence>
<dbReference type="InterPro" id="IPR007084">
    <property type="entry name" value="BRICHOS_dom"/>
</dbReference>
<comment type="subcellular location">
    <subcellularLocation>
        <location evidence="2">Secreted</location>
        <location evidence="2">Extracellular space</location>
        <location evidence="2">Surface film</location>
    </subcellularLocation>
</comment>
<evidence type="ECO:0000259" key="12">
    <source>
        <dbReference type="PROSITE" id="PS50869"/>
    </source>
</evidence>
<keyword evidence="7" id="KW-1015">Disulfide bond</keyword>
<evidence type="ECO:0000256" key="3">
    <source>
        <dbReference type="ARBA" id="ARBA00022439"/>
    </source>
</evidence>
<dbReference type="OMA" id="GCDSCPS"/>
<dbReference type="PANTHER" id="PTHR10800:SF4">
    <property type="entry name" value="PULMONARY SURFACTANT-ASSOCIATED PROTEIN C"/>
    <property type="match status" value="1"/>
</dbReference>
<evidence type="ECO:0000256" key="2">
    <source>
        <dbReference type="ARBA" id="ARBA00004364"/>
    </source>
</evidence>
<dbReference type="SMART" id="SM01039">
    <property type="entry name" value="BRICHOS"/>
    <property type="match status" value="1"/>
</dbReference>
<evidence type="ECO:0000256" key="5">
    <source>
        <dbReference type="ARBA" id="ARBA00022713"/>
    </source>
</evidence>
<reference evidence="13" key="1">
    <citation type="submission" date="2025-08" db="UniProtKB">
        <authorList>
            <consortium name="Ensembl"/>
        </authorList>
    </citation>
    <scope>IDENTIFICATION</scope>
</reference>
<keyword evidence="11" id="KW-1133">Transmembrane helix</keyword>
<keyword evidence="3" id="KW-0767">Surface film</keyword>
<evidence type="ECO:0000256" key="10">
    <source>
        <dbReference type="ARBA" id="ARBA00044825"/>
    </source>
</evidence>
<evidence type="ECO:0000256" key="6">
    <source>
        <dbReference type="ARBA" id="ARBA00023139"/>
    </source>
</evidence>
<dbReference type="Pfam" id="PF08999">
    <property type="entry name" value="SP_C-Propep"/>
    <property type="match status" value="1"/>
</dbReference>
<dbReference type="GeneTree" id="ENSGT00390000017162"/>
<dbReference type="Ensembl" id="ENSCPRT00005004763.1">
    <property type="protein sequence ID" value="ENSCPRP00005004061.1"/>
    <property type="gene ID" value="ENSCPRG00005002979.1"/>
</dbReference>
<evidence type="ECO:0000256" key="4">
    <source>
        <dbReference type="ARBA" id="ARBA00022525"/>
    </source>
</evidence>
<protein>
    <recommendedName>
        <fullName evidence="9">Surfactant protein C</fullName>
    </recommendedName>
    <alternativeName>
        <fullName evidence="10">Pulmonary surfactant-associated protein C</fullName>
    </alternativeName>
</protein>
<dbReference type="AlphaFoldDB" id="A0A7M4E3Y8"/>
<dbReference type="PANTHER" id="PTHR10800">
    <property type="entry name" value="PULMONARY SURFACTANT-ASSOCIATED PROTEIN C"/>
    <property type="match status" value="1"/>
</dbReference>
<evidence type="ECO:0000313" key="14">
    <source>
        <dbReference type="Proteomes" id="UP000594220"/>
    </source>
</evidence>
<dbReference type="InterPro" id="IPR015091">
    <property type="entry name" value="Surfactant_protein_propep"/>
</dbReference>